<organism evidence="3 5">
    <name type="scientific">Bacillus thuringiensis</name>
    <dbReference type="NCBI Taxonomy" id="1428"/>
    <lineage>
        <taxon>Bacteria</taxon>
        <taxon>Bacillati</taxon>
        <taxon>Bacillota</taxon>
        <taxon>Bacilli</taxon>
        <taxon>Bacillales</taxon>
        <taxon>Bacillaceae</taxon>
        <taxon>Bacillus</taxon>
        <taxon>Bacillus cereus group</taxon>
    </lineage>
</organism>
<geneLocation type="plasmid" evidence="1 4">
    <name>2</name>
</geneLocation>
<reference evidence="2" key="2">
    <citation type="submission" date="2019-07" db="EMBL/GenBank/DDBJ databases">
        <title>Phylogenomic Reclassification of ATCC Bacillus Strains and Various Taxa within the Genus Bacillus.</title>
        <authorList>
            <person name="Riojas M.A."/>
            <person name="Frank A.M."/>
            <person name="Fenn S.L."/>
            <person name="King S.P."/>
            <person name="Brower S.M."/>
            <person name="Hazbon M.H."/>
        </authorList>
    </citation>
    <scope>NUCLEOTIDE SEQUENCE</scope>
    <source>
        <strain evidence="2">ATCC 35646</strain>
    </source>
</reference>
<sequence length="77" mass="8779">MRYTNTKEGQELLKFCSMVASTHGQEVYKCGICDELFVGVPNEVDEKKPVCGICIEEIKRENKDSHGIESVDEDFDY</sequence>
<reference evidence="3 5" key="3">
    <citation type="submission" date="2020-05" db="EMBL/GenBank/DDBJ databases">
        <title>FDA dAtabase for Regulatory Grade micrObial Sequences (FDA-ARGOS): Supporting development and validation of Infectious Disease Dx tests.</title>
        <authorList>
            <person name="Nelson B."/>
            <person name="Plummer A."/>
            <person name="Tallon L."/>
            <person name="Sadzewicz L."/>
            <person name="Zhao X."/>
            <person name="Vavikolanu K."/>
            <person name="Mehta A."/>
            <person name="Aluvathingal J."/>
            <person name="Nadendla S."/>
            <person name="Myers T."/>
            <person name="Yan Y."/>
            <person name="Sichtig H."/>
        </authorList>
    </citation>
    <scope>NUCLEOTIDE SEQUENCE [LARGE SCALE GENOMIC DNA]</scope>
    <source>
        <strain evidence="3 5">FDAARGOS_795</strain>
        <plasmid evidence="3 5">unnamed3</plasmid>
    </source>
</reference>
<reference evidence="1 4" key="1">
    <citation type="journal article" date="2015" name="Genome Announc.">
        <title>Complete genome sequences for 35 biothreat assay-relevant bacillus species.</title>
        <authorList>
            <person name="Johnson S.L."/>
            <person name="Daligault H.E."/>
            <person name="Davenport K.W."/>
            <person name="Jaissle J."/>
            <person name="Frey K.G."/>
            <person name="Ladner J.T."/>
            <person name="Broomall S.M."/>
            <person name="Bishop-Lilly K.A."/>
            <person name="Bruce D.C."/>
            <person name="Gibbons H.S."/>
            <person name="Coyne S.R."/>
            <person name="Lo C.C."/>
            <person name="Meincke L."/>
            <person name="Munk A.C."/>
            <person name="Koroleva G.I."/>
            <person name="Rosenzweig C.N."/>
            <person name="Palacios G.F."/>
            <person name="Redden C.L."/>
            <person name="Minogue T.D."/>
            <person name="Chain P.S."/>
        </authorList>
    </citation>
    <scope>NUCLEOTIDE SEQUENCE [LARGE SCALE GENOMIC DNA]</scope>
    <source>
        <strain evidence="1">HD1011</strain>
        <plasmid evidence="4">2</plasmid>
    </source>
</reference>
<dbReference type="Proteomes" id="UP000501107">
    <property type="component" value="Plasmid unnamed3"/>
</dbReference>
<evidence type="ECO:0000313" key="4">
    <source>
        <dbReference type="Proteomes" id="UP000031876"/>
    </source>
</evidence>
<keyword evidence="3" id="KW-0614">Plasmid</keyword>
<dbReference type="EMBL" id="CP053979">
    <property type="protein sequence ID" value="QKH22898.1"/>
    <property type="molecule type" value="Genomic_DNA"/>
</dbReference>
<evidence type="ECO:0000313" key="5">
    <source>
        <dbReference type="Proteomes" id="UP000501107"/>
    </source>
</evidence>
<geneLocation type="plasmid" evidence="3 5">
    <name>unnamed3</name>
</geneLocation>
<evidence type="ECO:0000313" key="2">
    <source>
        <dbReference type="EMBL" id="MDR4174600.1"/>
    </source>
</evidence>
<evidence type="ECO:0000313" key="3">
    <source>
        <dbReference type="EMBL" id="QKH22898.1"/>
    </source>
</evidence>
<dbReference type="Proteomes" id="UP001181533">
    <property type="component" value="Unassembled WGS sequence"/>
</dbReference>
<dbReference type="EMBL" id="CP009334">
    <property type="protein sequence ID" value="AJG74001.1"/>
    <property type="molecule type" value="Genomic_DNA"/>
</dbReference>
<dbReference type="Proteomes" id="UP000031876">
    <property type="component" value="Plasmid 2"/>
</dbReference>
<dbReference type="RefSeq" id="WP_001270892.1">
    <property type="nucleotide sequence ID" value="NZ_CP009334.1"/>
</dbReference>
<dbReference type="EMBL" id="VKQN01000001">
    <property type="protein sequence ID" value="MDR4174600.1"/>
    <property type="molecule type" value="Genomic_DNA"/>
</dbReference>
<evidence type="ECO:0000313" key="1">
    <source>
        <dbReference type="EMBL" id="AJG74001.1"/>
    </source>
</evidence>
<protein>
    <submittedName>
        <fullName evidence="3">Uncharacterized protein</fullName>
    </submittedName>
</protein>
<dbReference type="KEGG" id="btw:BF38_6098"/>
<accession>A0A0B5NJ80</accession>
<gene>
    <name evidence="1" type="ORF">BF38_6098</name>
    <name evidence="2" type="ORF">FO599_00460</name>
    <name evidence="3" type="ORF">FOC89_02655</name>
</gene>
<proteinExistence type="predicted"/>
<dbReference type="AlphaFoldDB" id="A0A0B5NJ80"/>
<name>A0A0B5NJ80_BACTU</name>